<dbReference type="PROSITE" id="PS50001">
    <property type="entry name" value="SH2"/>
    <property type="match status" value="1"/>
</dbReference>
<dbReference type="InterPro" id="IPR000719">
    <property type="entry name" value="Prot_kinase_dom"/>
</dbReference>
<dbReference type="PANTHER" id="PTHR24418">
    <property type="entry name" value="TYROSINE-PROTEIN KINASE"/>
    <property type="match status" value="1"/>
</dbReference>
<evidence type="ECO:0000259" key="10">
    <source>
        <dbReference type="PROSITE" id="PS50001"/>
    </source>
</evidence>
<keyword evidence="13" id="KW-1185">Reference proteome</keyword>
<keyword evidence="3 8" id="KW-0418">Kinase</keyword>
<evidence type="ECO:0000256" key="4">
    <source>
        <dbReference type="ARBA" id="ARBA00022840"/>
    </source>
</evidence>
<comment type="caution">
    <text evidence="12">The sequence shown here is derived from an EMBL/GenBank/DDBJ whole genome shotgun (WGS) entry which is preliminary data.</text>
</comment>
<dbReference type="InterPro" id="IPR035849">
    <property type="entry name" value="Fes/Fps/Fer_SH2"/>
</dbReference>
<proteinExistence type="inferred from homology"/>
<dbReference type="SUPFAM" id="SSF56112">
    <property type="entry name" value="Protein kinase-like (PK-like)"/>
    <property type="match status" value="1"/>
</dbReference>
<dbReference type="STRING" id="1611254.A0A2G5VVW2"/>
<keyword evidence="2 8" id="KW-0547">Nucleotide-binding</keyword>
<dbReference type="InterPro" id="IPR008266">
    <property type="entry name" value="Tyr_kinase_AS"/>
</dbReference>
<accession>A0A2G5VVW2</accession>
<organism evidence="12 13">
    <name type="scientific">Caenorhabditis nigoni</name>
    <dbReference type="NCBI Taxonomy" id="1611254"/>
    <lineage>
        <taxon>Eukaryota</taxon>
        <taxon>Metazoa</taxon>
        <taxon>Ecdysozoa</taxon>
        <taxon>Nematoda</taxon>
        <taxon>Chromadorea</taxon>
        <taxon>Rhabditida</taxon>
        <taxon>Rhabditina</taxon>
        <taxon>Rhabditomorpha</taxon>
        <taxon>Rhabditoidea</taxon>
        <taxon>Rhabditidae</taxon>
        <taxon>Peloderinae</taxon>
        <taxon>Caenorhabditis</taxon>
    </lineage>
</organism>
<dbReference type="Pfam" id="PF00017">
    <property type="entry name" value="SH2"/>
    <property type="match status" value="1"/>
</dbReference>
<gene>
    <name evidence="12" type="primary">Cnig_chr_I.g929</name>
    <name evidence="12" type="ORF">B9Z55_000929</name>
</gene>
<evidence type="ECO:0000313" key="12">
    <source>
        <dbReference type="EMBL" id="PIC55811.1"/>
    </source>
</evidence>
<feature type="region of interest" description="Disordered" evidence="9">
    <location>
        <begin position="204"/>
        <end position="233"/>
    </location>
</feature>
<evidence type="ECO:0000256" key="3">
    <source>
        <dbReference type="ARBA" id="ARBA00022777"/>
    </source>
</evidence>
<dbReference type="SMART" id="SM00252">
    <property type="entry name" value="SH2"/>
    <property type="match status" value="1"/>
</dbReference>
<feature type="compositionally biased region" description="Polar residues" evidence="9">
    <location>
        <begin position="479"/>
        <end position="498"/>
    </location>
</feature>
<feature type="domain" description="Protein kinase" evidence="11">
    <location>
        <begin position="179"/>
        <end position="471"/>
    </location>
</feature>
<dbReference type="OrthoDB" id="546826at2759"/>
<dbReference type="InterPro" id="IPR001245">
    <property type="entry name" value="Ser-Thr/Tyr_kinase_cat_dom"/>
</dbReference>
<evidence type="ECO:0000256" key="6">
    <source>
        <dbReference type="ARBA" id="ARBA00051245"/>
    </source>
</evidence>
<evidence type="ECO:0000313" key="13">
    <source>
        <dbReference type="Proteomes" id="UP000230233"/>
    </source>
</evidence>
<feature type="region of interest" description="Disordered" evidence="9">
    <location>
        <begin position="1"/>
        <end position="56"/>
    </location>
</feature>
<dbReference type="Proteomes" id="UP000230233">
    <property type="component" value="Chromosome I"/>
</dbReference>
<feature type="compositionally biased region" description="Basic residues" evidence="9">
    <location>
        <begin position="20"/>
        <end position="31"/>
    </location>
</feature>
<dbReference type="Pfam" id="PF07714">
    <property type="entry name" value="PK_Tyr_Ser-Thr"/>
    <property type="match status" value="1"/>
</dbReference>
<sequence>MNSEYSKVRSIRRPVSSGKRSQRSTRTKKKKGGDEEKTQGATKKSLFSHRAKNETNPEETEAFANICRCLIEHRWYHGVMPRGEISTLLEDEGDFCVRKTTERGKPIVCISVKCQKEVRHFPLVFENGQWTLKNLIKTRRFYEVVELLNALVTEKIALSGAILIRAVPRPDYYIPHSDISLICKLGEGAFGEVWKGSLKRHEDEKAKKAEEKSAGPSSAAPSSAGSAQSGNSEKGKSRLYVAVKKMKGNATKAMTEEFVMEAKLMRQLVHPNIVTVYGVAPSEEPLMIVLELAGNGCLKSYVAKYQCPPDQLLQFTADAARGMAYLSSKLVIHRDLAARNLLLGTFVEVKISDFGLSSSGKTEIKVKQMKVPIRWLAPETLEEGVFSTKTDVWAYAVTLWEIFTRCQTDPYPGLTNQQAKDLIRGDALPMNPPEGTPPIVAKIMEDCFNKNPDDRPSFAAILKRLRPDEDVSAYEPKESNQSVSSPVKRSNAPSAEQSARSKRPSRK</sequence>
<feature type="domain" description="SH2" evidence="10">
    <location>
        <begin position="75"/>
        <end position="167"/>
    </location>
</feature>
<dbReference type="EMBL" id="PDUG01000001">
    <property type="protein sequence ID" value="PIC55811.1"/>
    <property type="molecule type" value="Genomic_DNA"/>
</dbReference>
<feature type="compositionally biased region" description="Basic and acidic residues" evidence="9">
    <location>
        <begin position="204"/>
        <end position="213"/>
    </location>
</feature>
<keyword evidence="5 8" id="KW-0829">Tyrosine-protein kinase</keyword>
<dbReference type="SUPFAM" id="SSF55550">
    <property type="entry name" value="SH2 domain"/>
    <property type="match status" value="1"/>
</dbReference>
<feature type="region of interest" description="Disordered" evidence="9">
    <location>
        <begin position="469"/>
        <end position="507"/>
    </location>
</feature>
<dbReference type="PRINTS" id="PR00109">
    <property type="entry name" value="TYRKINASE"/>
</dbReference>
<dbReference type="InterPro" id="IPR036860">
    <property type="entry name" value="SH2_dom_sf"/>
</dbReference>
<name>A0A2G5VVW2_9PELO</name>
<evidence type="ECO:0000256" key="2">
    <source>
        <dbReference type="ARBA" id="ARBA00022741"/>
    </source>
</evidence>
<evidence type="ECO:0000256" key="8">
    <source>
        <dbReference type="RuleBase" id="RU362096"/>
    </source>
</evidence>
<dbReference type="PROSITE" id="PS00109">
    <property type="entry name" value="PROTEIN_KINASE_TYR"/>
    <property type="match status" value="1"/>
</dbReference>
<dbReference type="Gene3D" id="1.10.510.10">
    <property type="entry name" value="Transferase(Phosphotransferase) domain 1"/>
    <property type="match status" value="1"/>
</dbReference>
<dbReference type="Gene3D" id="3.30.505.10">
    <property type="entry name" value="SH2 domain"/>
    <property type="match status" value="1"/>
</dbReference>
<dbReference type="InterPro" id="IPR050198">
    <property type="entry name" value="Non-receptor_tyrosine_kinases"/>
</dbReference>
<dbReference type="AlphaFoldDB" id="A0A2G5VVW2"/>
<dbReference type="FunFam" id="1.10.510.10:FF:001408">
    <property type="entry name" value="Tyrosine-protein kinase"/>
    <property type="match status" value="1"/>
</dbReference>
<dbReference type="InterPro" id="IPR020635">
    <property type="entry name" value="Tyr_kinase_cat_dom"/>
</dbReference>
<dbReference type="GO" id="GO:0004715">
    <property type="term" value="F:non-membrane spanning protein tyrosine kinase activity"/>
    <property type="evidence" value="ECO:0007669"/>
    <property type="project" value="UniProtKB-EC"/>
</dbReference>
<dbReference type="CDD" id="cd00192">
    <property type="entry name" value="PTKc"/>
    <property type="match status" value="1"/>
</dbReference>
<dbReference type="InterPro" id="IPR000980">
    <property type="entry name" value="SH2"/>
</dbReference>
<dbReference type="InterPro" id="IPR011009">
    <property type="entry name" value="Kinase-like_dom_sf"/>
</dbReference>
<evidence type="ECO:0000259" key="11">
    <source>
        <dbReference type="PROSITE" id="PS50011"/>
    </source>
</evidence>
<comment type="similarity">
    <text evidence="8">Belongs to the protein kinase superfamily. Tyr protein kinase family.</text>
</comment>
<feature type="compositionally biased region" description="Low complexity" evidence="9">
    <location>
        <begin position="214"/>
        <end position="230"/>
    </location>
</feature>
<evidence type="ECO:0000256" key="9">
    <source>
        <dbReference type="SAM" id="MobiDB-lite"/>
    </source>
</evidence>
<evidence type="ECO:0000256" key="1">
    <source>
        <dbReference type="ARBA" id="ARBA00022679"/>
    </source>
</evidence>
<dbReference type="EC" id="2.7.10.2" evidence="8"/>
<dbReference type="CDD" id="cd10361">
    <property type="entry name" value="SH2_Fps_family"/>
    <property type="match status" value="1"/>
</dbReference>
<dbReference type="PROSITE" id="PS50011">
    <property type="entry name" value="PROTEIN_KINASE_DOM"/>
    <property type="match status" value="1"/>
</dbReference>
<dbReference type="Gene3D" id="3.30.200.20">
    <property type="entry name" value="Phosphorylase Kinase, domain 1"/>
    <property type="match status" value="1"/>
</dbReference>
<protein>
    <recommendedName>
        <fullName evidence="8">Tyrosine-protein kinase</fullName>
        <ecNumber evidence="8">2.7.10.2</ecNumber>
    </recommendedName>
</protein>
<comment type="catalytic activity">
    <reaction evidence="6 8">
        <text>L-tyrosyl-[protein] + ATP = O-phospho-L-tyrosyl-[protein] + ADP + H(+)</text>
        <dbReference type="Rhea" id="RHEA:10596"/>
        <dbReference type="Rhea" id="RHEA-COMP:10136"/>
        <dbReference type="Rhea" id="RHEA-COMP:20101"/>
        <dbReference type="ChEBI" id="CHEBI:15378"/>
        <dbReference type="ChEBI" id="CHEBI:30616"/>
        <dbReference type="ChEBI" id="CHEBI:46858"/>
        <dbReference type="ChEBI" id="CHEBI:61978"/>
        <dbReference type="ChEBI" id="CHEBI:456216"/>
        <dbReference type="EC" id="2.7.10.2"/>
    </reaction>
</comment>
<dbReference type="GO" id="GO:0005524">
    <property type="term" value="F:ATP binding"/>
    <property type="evidence" value="ECO:0007669"/>
    <property type="project" value="UniProtKB-KW"/>
</dbReference>
<evidence type="ECO:0000256" key="5">
    <source>
        <dbReference type="ARBA" id="ARBA00023137"/>
    </source>
</evidence>
<keyword evidence="7" id="KW-0727">SH2 domain</keyword>
<keyword evidence="1 8" id="KW-0808">Transferase</keyword>
<evidence type="ECO:0000256" key="7">
    <source>
        <dbReference type="PROSITE-ProRule" id="PRU00191"/>
    </source>
</evidence>
<keyword evidence="4 8" id="KW-0067">ATP-binding</keyword>
<dbReference type="SMART" id="SM00219">
    <property type="entry name" value="TyrKc"/>
    <property type="match status" value="1"/>
</dbReference>
<reference evidence="13" key="1">
    <citation type="submission" date="2017-10" db="EMBL/GenBank/DDBJ databases">
        <title>Rapid genome shrinkage in a self-fertile nematode reveals novel sperm competition proteins.</title>
        <authorList>
            <person name="Yin D."/>
            <person name="Schwarz E.M."/>
            <person name="Thomas C.G."/>
            <person name="Felde R.L."/>
            <person name="Korf I.F."/>
            <person name="Cutter A.D."/>
            <person name="Schartner C.M."/>
            <person name="Ralston E.J."/>
            <person name="Meyer B.J."/>
            <person name="Haag E.S."/>
        </authorList>
    </citation>
    <scope>NUCLEOTIDE SEQUENCE [LARGE SCALE GENOMIC DNA]</scope>
    <source>
        <strain evidence="13">JU1422</strain>
    </source>
</reference>